<dbReference type="Gene3D" id="1.10.4200.10">
    <property type="entry name" value="Triphosphoribosyl-dephospho-CoA protein"/>
    <property type="match status" value="1"/>
</dbReference>
<dbReference type="RefSeq" id="WP_004076241.1">
    <property type="nucleotide sequence ID" value="NZ_CM001436.1"/>
</dbReference>
<dbReference type="AlphaFoldDB" id="H1Z1R6"/>
<sequence length="312" mass="33801">MMTVRRTGSSDRSSTLAGMAQTAMMLEVCAEVKPGNVDRKHDYDDTWLEHFLASAIFAGPVFDEAEVCDPDKGIGELIYDAVWATNSHSGGNTHFGAFILLIPLIKGRGIPGAFECVKQTTVDDAVFFYKAFGLTAVRMNESDDEIDVNDPESIRQLREKGMTLYDVMEYSSVCDMVAGEWINGFSLTRKAADLIKEFGHGRAAIGPAFLELLATENDTFVAKKHGAEVADQTREMAAGVLSGLRAKTASLSDSGNINADKSVSVNDVLSPEDFDIYCLDKGINPGSVADIVIAGIFVALMEGWRWDCSAAE</sequence>
<protein>
    <submittedName>
        <fullName evidence="1">Triphosphoribosyl-dephospho-CoA protein</fullName>
    </submittedName>
</protein>
<name>H1Z1R6_9EURY</name>
<dbReference type="HOGENOM" id="CLU_063627_0_0_2"/>
<keyword evidence="2" id="KW-1185">Reference proteome</keyword>
<dbReference type="InParanoid" id="H1Z1R6"/>
<gene>
    <name evidence="1" type="ORF">Metlim_0453</name>
</gene>
<evidence type="ECO:0000313" key="2">
    <source>
        <dbReference type="Proteomes" id="UP000005741"/>
    </source>
</evidence>
<dbReference type="InterPro" id="IPR002736">
    <property type="entry name" value="CitG"/>
</dbReference>
<dbReference type="PANTHER" id="PTHR42280">
    <property type="entry name" value="CITG FAMILY PROTEIN"/>
    <property type="match status" value="1"/>
</dbReference>
<proteinExistence type="predicted"/>
<accession>H1Z1R6</accession>
<reference evidence="1 2" key="1">
    <citation type="submission" date="2011-10" db="EMBL/GenBank/DDBJ databases">
        <title>The Improved High-Quality Draft genome of Methanoplanus limicola DSM 2279.</title>
        <authorList>
            <consortium name="US DOE Joint Genome Institute (JGI-PGF)"/>
            <person name="Lucas S."/>
            <person name="Copeland A."/>
            <person name="Lapidus A."/>
            <person name="Glavina del Rio T."/>
            <person name="Dalin E."/>
            <person name="Tice H."/>
            <person name="Bruce D."/>
            <person name="Goodwin L."/>
            <person name="Pitluck S."/>
            <person name="Peters L."/>
            <person name="Mikhailova N."/>
            <person name="Lu M."/>
            <person name="Kyrpides N."/>
            <person name="Mavromatis K."/>
            <person name="Ivanova N."/>
            <person name="Markowitz V."/>
            <person name="Cheng J.-F."/>
            <person name="Hugenholtz P."/>
            <person name="Woyke T."/>
            <person name="Wu D."/>
            <person name="Wirth R."/>
            <person name="Brambilla E.-M."/>
            <person name="Klenk H.-P."/>
            <person name="Eisen J.A."/>
        </authorList>
    </citation>
    <scope>NUCLEOTIDE SEQUENCE [LARGE SCALE GENOMIC DNA]</scope>
    <source>
        <strain evidence="1 2">DSM 2279</strain>
    </source>
</reference>
<organism evidence="1 2">
    <name type="scientific">Methanoplanus limicola DSM 2279</name>
    <dbReference type="NCBI Taxonomy" id="937775"/>
    <lineage>
        <taxon>Archaea</taxon>
        <taxon>Methanobacteriati</taxon>
        <taxon>Methanobacteriota</taxon>
        <taxon>Stenosarchaea group</taxon>
        <taxon>Methanomicrobia</taxon>
        <taxon>Methanomicrobiales</taxon>
        <taxon>Methanomicrobiaceae</taxon>
        <taxon>Methanoplanus</taxon>
    </lineage>
</organism>
<dbReference type="Pfam" id="PF01874">
    <property type="entry name" value="CitG"/>
    <property type="match status" value="1"/>
</dbReference>
<dbReference type="STRING" id="937775.Metlim_0453"/>
<dbReference type="GO" id="GO:0046917">
    <property type="term" value="F:triphosphoribosyl-dephospho-CoA synthase activity"/>
    <property type="evidence" value="ECO:0007669"/>
    <property type="project" value="InterPro"/>
</dbReference>
<dbReference type="PANTHER" id="PTHR42280:SF1">
    <property type="entry name" value="CITG FAMILY PROTEIN"/>
    <property type="match status" value="1"/>
</dbReference>
<dbReference type="EMBL" id="CM001436">
    <property type="protein sequence ID" value="EHQ34592.1"/>
    <property type="molecule type" value="Genomic_DNA"/>
</dbReference>
<evidence type="ECO:0000313" key="1">
    <source>
        <dbReference type="EMBL" id="EHQ34592.1"/>
    </source>
</evidence>
<dbReference type="FunCoup" id="H1Z1R6">
    <property type="interactions" value="6"/>
</dbReference>
<dbReference type="GO" id="GO:0005524">
    <property type="term" value="F:ATP binding"/>
    <property type="evidence" value="ECO:0007669"/>
    <property type="project" value="InterPro"/>
</dbReference>
<dbReference type="Proteomes" id="UP000005741">
    <property type="component" value="Chromosome"/>
</dbReference>